<evidence type="ECO:0000313" key="2">
    <source>
        <dbReference type="EMBL" id="KRN21566.1"/>
    </source>
</evidence>
<dbReference type="RefSeq" id="WP_054735920.1">
    <property type="nucleotide sequence ID" value="NZ_AYZM01000111.1"/>
</dbReference>
<dbReference type="OrthoDB" id="2293608at2"/>
<accession>A0A0R2EZI4</accession>
<reference evidence="2 3" key="1">
    <citation type="journal article" date="2015" name="Genome Announc.">
        <title>Expanding the biotechnology potential of lactobacilli through comparative genomics of 213 strains and associated genera.</title>
        <authorList>
            <person name="Sun Z."/>
            <person name="Harris H.M."/>
            <person name="McCann A."/>
            <person name="Guo C."/>
            <person name="Argimon S."/>
            <person name="Zhang W."/>
            <person name="Yang X."/>
            <person name="Jeffery I.B."/>
            <person name="Cooney J.C."/>
            <person name="Kagawa T.F."/>
            <person name="Liu W."/>
            <person name="Song Y."/>
            <person name="Salvetti E."/>
            <person name="Wrobel A."/>
            <person name="Rasinkangas P."/>
            <person name="Parkhill J."/>
            <person name="Rea M.C."/>
            <person name="O'Sullivan O."/>
            <person name="Ritari J."/>
            <person name="Douillard F.P."/>
            <person name="Paul Ross R."/>
            <person name="Yang R."/>
            <person name="Briner A.E."/>
            <person name="Felis G.E."/>
            <person name="de Vos W.M."/>
            <person name="Barrangou R."/>
            <person name="Klaenhammer T.R."/>
            <person name="Caufield P.W."/>
            <person name="Cui Y."/>
            <person name="Zhang H."/>
            <person name="O'Toole P.W."/>
        </authorList>
    </citation>
    <scope>NUCLEOTIDE SEQUENCE [LARGE SCALE GENOMIC DNA]</scope>
    <source>
        <strain evidence="2 3">DSM 23365</strain>
    </source>
</reference>
<keyword evidence="3" id="KW-1185">Reference proteome</keyword>
<name>A0A0R2EZI4_9LACO</name>
<dbReference type="STRING" id="1423804.FD14_GL001008"/>
<dbReference type="Proteomes" id="UP000051442">
    <property type="component" value="Unassembled WGS sequence"/>
</dbReference>
<dbReference type="PATRIC" id="fig|1423804.4.peg.1086"/>
<organism evidence="2 3">
    <name type="scientific">Secundilactobacillus similis DSM 23365 = JCM 2765</name>
    <dbReference type="NCBI Taxonomy" id="1423804"/>
    <lineage>
        <taxon>Bacteria</taxon>
        <taxon>Bacillati</taxon>
        <taxon>Bacillota</taxon>
        <taxon>Bacilli</taxon>
        <taxon>Lactobacillales</taxon>
        <taxon>Lactobacillaceae</taxon>
        <taxon>Secundilactobacillus</taxon>
    </lineage>
</organism>
<dbReference type="SUPFAM" id="SSF50475">
    <property type="entry name" value="FMN-binding split barrel"/>
    <property type="match status" value="1"/>
</dbReference>
<proteinExistence type="predicted"/>
<dbReference type="EMBL" id="AYZM01000111">
    <property type="protein sequence ID" value="KRN21566.1"/>
    <property type="molecule type" value="Genomic_DNA"/>
</dbReference>
<dbReference type="InterPro" id="IPR055196">
    <property type="entry name" value="Putative_PNPOx_2"/>
</dbReference>
<evidence type="ECO:0000313" key="3">
    <source>
        <dbReference type="Proteomes" id="UP000051442"/>
    </source>
</evidence>
<dbReference type="Gene3D" id="2.30.110.10">
    <property type="entry name" value="Electron Transport, Fmn-binding Protein, Chain A"/>
    <property type="match status" value="1"/>
</dbReference>
<dbReference type="Pfam" id="PF22696">
    <property type="entry name" value="Putative_PNPOx_2"/>
    <property type="match status" value="1"/>
</dbReference>
<sequence>MTAEEIYTERLTNTDTIALATLNLEGNAPRVRTVNMVYLPETPNTIYFTSNGQSAKTKEFLVHDTVSFITDDIDHLAVRVNEGHVTRTDNSDEVFAALDAKYEHIRNFTPEFRSKLVIFKITFDEAVVITRKGETTLTF</sequence>
<protein>
    <recommendedName>
        <fullName evidence="1">Pyridoxamine 5'-phosphate oxidase-like domain-containing protein</fullName>
    </recommendedName>
</protein>
<gene>
    <name evidence="2" type="ORF">FD14_GL001008</name>
</gene>
<dbReference type="InterPro" id="IPR012349">
    <property type="entry name" value="Split_barrel_FMN-bd"/>
</dbReference>
<feature type="domain" description="Pyridoxamine 5'-phosphate oxidase-like" evidence="1">
    <location>
        <begin position="12"/>
        <end position="129"/>
    </location>
</feature>
<comment type="caution">
    <text evidence="2">The sequence shown here is derived from an EMBL/GenBank/DDBJ whole genome shotgun (WGS) entry which is preliminary data.</text>
</comment>
<evidence type="ECO:0000259" key="1">
    <source>
        <dbReference type="Pfam" id="PF22696"/>
    </source>
</evidence>
<dbReference type="AlphaFoldDB" id="A0A0R2EZI4"/>